<name>A0ABD5PJC7_9EURY</name>
<dbReference type="AlphaFoldDB" id="A0ABD5PJC7"/>
<dbReference type="SUPFAM" id="SSF46785">
    <property type="entry name" value="Winged helix' DNA-binding domain"/>
    <property type="match status" value="1"/>
</dbReference>
<proteinExistence type="predicted"/>
<organism evidence="1 2">
    <name type="scientific">Halosolutus amylolyticus</name>
    <dbReference type="NCBI Taxonomy" id="2932267"/>
    <lineage>
        <taxon>Archaea</taxon>
        <taxon>Methanobacteriati</taxon>
        <taxon>Methanobacteriota</taxon>
        <taxon>Stenosarchaea group</taxon>
        <taxon>Halobacteria</taxon>
        <taxon>Halobacteriales</taxon>
        <taxon>Natrialbaceae</taxon>
        <taxon>Halosolutus</taxon>
    </lineage>
</organism>
<dbReference type="RefSeq" id="WP_250138850.1">
    <property type="nucleotide sequence ID" value="NZ_JALIQP010000001.1"/>
</dbReference>
<dbReference type="InterPro" id="IPR011991">
    <property type="entry name" value="ArsR-like_HTH"/>
</dbReference>
<reference evidence="1 2" key="1">
    <citation type="journal article" date="2019" name="Int. J. Syst. Evol. Microbiol.">
        <title>The Global Catalogue of Microorganisms (GCM) 10K type strain sequencing project: providing services to taxonomists for standard genome sequencing and annotation.</title>
        <authorList>
            <consortium name="The Broad Institute Genomics Platform"/>
            <consortium name="The Broad Institute Genome Sequencing Center for Infectious Disease"/>
            <person name="Wu L."/>
            <person name="Ma J."/>
        </authorList>
    </citation>
    <scope>NUCLEOTIDE SEQUENCE [LARGE SCALE GENOMIC DNA]</scope>
    <source>
        <strain evidence="1 2">WLHS5</strain>
    </source>
</reference>
<evidence type="ECO:0000313" key="1">
    <source>
        <dbReference type="EMBL" id="MFC4540687.1"/>
    </source>
</evidence>
<dbReference type="Pfam" id="PF12840">
    <property type="entry name" value="HTH_20"/>
    <property type="match status" value="1"/>
</dbReference>
<sequence length="150" mass="16408">MTRLLPTGTDASVQRTDDPVVLCLDDDATREVFAALSSETAYEMFQLLTEEPATPATVADRLDTSIQNVHYHLENLAEADLIEVADTCYSEKGREMNVFVVSEDPTLVVLGPSDDRVHLKRAFKSLSSVIGPTAILLAVADLWSRLLGSE</sequence>
<evidence type="ECO:0000313" key="2">
    <source>
        <dbReference type="Proteomes" id="UP001595898"/>
    </source>
</evidence>
<gene>
    <name evidence="1" type="ORF">ACFO5R_01945</name>
</gene>
<comment type="caution">
    <text evidence="1">The sequence shown here is derived from an EMBL/GenBank/DDBJ whole genome shotgun (WGS) entry which is preliminary data.</text>
</comment>
<dbReference type="EMBL" id="JBHSFA010000002">
    <property type="protein sequence ID" value="MFC4540687.1"/>
    <property type="molecule type" value="Genomic_DNA"/>
</dbReference>
<protein>
    <submittedName>
        <fullName evidence="1">ArsR/SmtB family transcription factor</fullName>
    </submittedName>
</protein>
<dbReference type="Proteomes" id="UP001595898">
    <property type="component" value="Unassembled WGS sequence"/>
</dbReference>
<dbReference type="CDD" id="cd00090">
    <property type="entry name" value="HTH_ARSR"/>
    <property type="match status" value="1"/>
</dbReference>
<keyword evidence="2" id="KW-1185">Reference proteome</keyword>
<accession>A0ABD5PJC7</accession>
<dbReference type="Gene3D" id="1.10.10.10">
    <property type="entry name" value="Winged helix-like DNA-binding domain superfamily/Winged helix DNA-binding domain"/>
    <property type="match status" value="1"/>
</dbReference>
<dbReference type="InterPro" id="IPR036390">
    <property type="entry name" value="WH_DNA-bd_sf"/>
</dbReference>
<dbReference type="InterPro" id="IPR036388">
    <property type="entry name" value="WH-like_DNA-bd_sf"/>
</dbReference>